<dbReference type="GO" id="GO:0008270">
    <property type="term" value="F:zinc ion binding"/>
    <property type="evidence" value="ECO:0007669"/>
    <property type="project" value="InterPro"/>
</dbReference>
<evidence type="ECO:0000256" key="1">
    <source>
        <dbReference type="ARBA" id="ARBA00004123"/>
    </source>
</evidence>
<evidence type="ECO:0000256" key="3">
    <source>
        <dbReference type="ARBA" id="ARBA00023015"/>
    </source>
</evidence>
<dbReference type="GO" id="GO:0003677">
    <property type="term" value="F:DNA binding"/>
    <property type="evidence" value="ECO:0007669"/>
    <property type="project" value="InterPro"/>
</dbReference>
<keyword evidence="3" id="KW-0805">Transcription regulation</keyword>
<dbReference type="GO" id="GO:0000981">
    <property type="term" value="F:DNA-binding transcription factor activity, RNA polymerase II-specific"/>
    <property type="evidence" value="ECO:0007669"/>
    <property type="project" value="InterPro"/>
</dbReference>
<keyword evidence="4" id="KW-0804">Transcription</keyword>
<evidence type="ECO:0000259" key="7">
    <source>
        <dbReference type="SMART" id="SM00906"/>
    </source>
</evidence>
<comment type="caution">
    <text evidence="8">The sequence shown here is derived from an EMBL/GenBank/DDBJ whole genome shotgun (WGS) entry which is preliminary data.</text>
</comment>
<dbReference type="Pfam" id="PF04082">
    <property type="entry name" value="Fungal_trans"/>
    <property type="match status" value="1"/>
</dbReference>
<sequence length="724" mass="78735">MIEDLHCIFFDSQMHFMPIVHPDNYLRRFHSPPHMRPPLSLQYAIWALASNGHAKYGCYHDALYRRARQYLESDELKEHGEHFITIGHAQAWALVAMNEAHDLLFTRAAMSSARCVRLTGMMGLHRLDNTLTEEELPMAPMIGPAENWVDLEERRRLFWGGFCIDSYASISTGWPTMIDVNQVTTHLPASEDAFISGIEEITSPLQDVFQGANYSTYAGNVVICYIFNQMMKHAHRPMPSDRPDDMNYGPFWKRHRELDNMLSSTFMFLPERLRLPRNIRDTAAMQANLNLHAAVILLHNAACEKAERFKLPGGIGQTSRTRALTAAQEIVDIIKLTSHMKAGYKGPLMALSLYCAASVYVSQAKDDLDEGDSANLELVMKWMSAIGRQHSISRAYLNQTVLDIERNGLSTSFDFLPLVGEAPPGGHGIPLVARGFISRNSEVLPPLPGRLPLGSPRGIMTVMPGTSGPHLPCLGVIGHYHPLDNAGNADDAGPPAHKRIRISARPDANVSTSKTARAGVPSTSPPRCAPWPGGRAGSAAALDGKPAPALFGYPGGLGGSSSWSCAARYYTTTTTLPHRTGSPALNIHATSNMPAQNVPSLADFTMAAEEATFGQMPGLGDSIGFMANRDDNNNNANNNNNNTNMNTISTNIDMPDLSVLHSMGEWGVMDSDSLYSMLVGVALEHTADFGTAQGDMAPWVSLNPDDGDGSAGGSWDTGRAAGSG</sequence>
<reference evidence="8" key="2">
    <citation type="submission" date="2023-05" db="EMBL/GenBank/DDBJ databases">
        <authorList>
            <consortium name="Lawrence Berkeley National Laboratory"/>
            <person name="Steindorff A."/>
            <person name="Hensen N."/>
            <person name="Bonometti L."/>
            <person name="Westerberg I."/>
            <person name="Brannstrom I.O."/>
            <person name="Guillou S."/>
            <person name="Cros-Aarteil S."/>
            <person name="Calhoun S."/>
            <person name="Haridas S."/>
            <person name="Kuo A."/>
            <person name="Mondo S."/>
            <person name="Pangilinan J."/>
            <person name="Riley R."/>
            <person name="Labutti K."/>
            <person name="Andreopoulos B."/>
            <person name="Lipzen A."/>
            <person name="Chen C."/>
            <person name="Yanf M."/>
            <person name="Daum C."/>
            <person name="Ng V."/>
            <person name="Clum A."/>
            <person name="Ohm R."/>
            <person name="Martin F."/>
            <person name="Silar P."/>
            <person name="Natvig D."/>
            <person name="Lalanne C."/>
            <person name="Gautier V."/>
            <person name="Ament-Velasquez S.L."/>
            <person name="Kruys A."/>
            <person name="Hutchinson M.I."/>
            <person name="Powell A.J."/>
            <person name="Barry K."/>
            <person name="Miller A.N."/>
            <person name="Grigoriev I.V."/>
            <person name="Debuchy R."/>
            <person name="Gladieux P."/>
            <person name="Thoren M.H."/>
            <person name="Johannesson H."/>
        </authorList>
    </citation>
    <scope>NUCLEOTIDE SEQUENCE</scope>
    <source>
        <strain evidence="8">CBS 123565</strain>
    </source>
</reference>
<evidence type="ECO:0000256" key="4">
    <source>
        <dbReference type="ARBA" id="ARBA00023163"/>
    </source>
</evidence>
<dbReference type="Proteomes" id="UP001304895">
    <property type="component" value="Unassembled WGS sequence"/>
</dbReference>
<dbReference type="AlphaFoldDB" id="A0AAN6UPE5"/>
<protein>
    <recommendedName>
        <fullName evidence="7">Xylanolytic transcriptional activator regulatory domain-containing protein</fullName>
    </recommendedName>
</protein>
<evidence type="ECO:0000256" key="5">
    <source>
        <dbReference type="ARBA" id="ARBA00023242"/>
    </source>
</evidence>
<evidence type="ECO:0000313" key="8">
    <source>
        <dbReference type="EMBL" id="KAK4135466.1"/>
    </source>
</evidence>
<accession>A0AAN6UPE5</accession>
<evidence type="ECO:0000256" key="2">
    <source>
        <dbReference type="ARBA" id="ARBA00022723"/>
    </source>
</evidence>
<feature type="domain" description="Xylanolytic transcriptional activator regulatory" evidence="7">
    <location>
        <begin position="108"/>
        <end position="194"/>
    </location>
</feature>
<keyword evidence="2" id="KW-0479">Metal-binding</keyword>
<dbReference type="GO" id="GO:0005634">
    <property type="term" value="C:nucleus"/>
    <property type="evidence" value="ECO:0007669"/>
    <property type="project" value="UniProtKB-SubCell"/>
</dbReference>
<dbReference type="InterPro" id="IPR007219">
    <property type="entry name" value="XnlR_reg_dom"/>
</dbReference>
<dbReference type="InterPro" id="IPR050815">
    <property type="entry name" value="TF_fung"/>
</dbReference>
<feature type="region of interest" description="Disordered" evidence="6">
    <location>
        <begin position="505"/>
        <end position="540"/>
    </location>
</feature>
<feature type="region of interest" description="Disordered" evidence="6">
    <location>
        <begin position="703"/>
        <end position="724"/>
    </location>
</feature>
<dbReference type="EMBL" id="MU853406">
    <property type="protein sequence ID" value="KAK4135466.1"/>
    <property type="molecule type" value="Genomic_DNA"/>
</dbReference>
<evidence type="ECO:0000256" key="6">
    <source>
        <dbReference type="SAM" id="MobiDB-lite"/>
    </source>
</evidence>
<evidence type="ECO:0000313" key="9">
    <source>
        <dbReference type="Proteomes" id="UP001304895"/>
    </source>
</evidence>
<dbReference type="SMART" id="SM00906">
    <property type="entry name" value="Fungal_trans"/>
    <property type="match status" value="1"/>
</dbReference>
<name>A0AAN6UPE5_9PEZI</name>
<reference evidence="8" key="1">
    <citation type="journal article" date="2023" name="Mol. Phylogenet. Evol.">
        <title>Genome-scale phylogeny and comparative genomics of the fungal order Sordariales.</title>
        <authorList>
            <person name="Hensen N."/>
            <person name="Bonometti L."/>
            <person name="Westerberg I."/>
            <person name="Brannstrom I.O."/>
            <person name="Guillou S."/>
            <person name="Cros-Aarteil S."/>
            <person name="Calhoun S."/>
            <person name="Haridas S."/>
            <person name="Kuo A."/>
            <person name="Mondo S."/>
            <person name="Pangilinan J."/>
            <person name="Riley R."/>
            <person name="LaButti K."/>
            <person name="Andreopoulos B."/>
            <person name="Lipzen A."/>
            <person name="Chen C."/>
            <person name="Yan M."/>
            <person name="Daum C."/>
            <person name="Ng V."/>
            <person name="Clum A."/>
            <person name="Steindorff A."/>
            <person name="Ohm R.A."/>
            <person name="Martin F."/>
            <person name="Silar P."/>
            <person name="Natvig D.O."/>
            <person name="Lalanne C."/>
            <person name="Gautier V."/>
            <person name="Ament-Velasquez S.L."/>
            <person name="Kruys A."/>
            <person name="Hutchinson M.I."/>
            <person name="Powell A.J."/>
            <person name="Barry K."/>
            <person name="Miller A.N."/>
            <person name="Grigoriev I.V."/>
            <person name="Debuchy R."/>
            <person name="Gladieux P."/>
            <person name="Hiltunen Thoren M."/>
            <person name="Johannesson H."/>
        </authorList>
    </citation>
    <scope>NUCLEOTIDE SEQUENCE</scope>
    <source>
        <strain evidence="8">CBS 123565</strain>
    </source>
</reference>
<keyword evidence="9" id="KW-1185">Reference proteome</keyword>
<keyword evidence="5" id="KW-0539">Nucleus</keyword>
<dbReference type="CDD" id="cd12148">
    <property type="entry name" value="fungal_TF_MHR"/>
    <property type="match status" value="1"/>
</dbReference>
<gene>
    <name evidence="8" type="ORF">BT67DRAFT_441114</name>
</gene>
<dbReference type="PANTHER" id="PTHR47338">
    <property type="entry name" value="ZN(II)2CYS6 TRANSCRIPTION FACTOR (EUROFUNG)-RELATED"/>
    <property type="match status" value="1"/>
</dbReference>
<comment type="subcellular location">
    <subcellularLocation>
        <location evidence="1">Nucleus</location>
    </subcellularLocation>
</comment>
<proteinExistence type="predicted"/>
<dbReference type="GO" id="GO:0006351">
    <property type="term" value="P:DNA-templated transcription"/>
    <property type="evidence" value="ECO:0007669"/>
    <property type="project" value="InterPro"/>
</dbReference>
<dbReference type="PANTHER" id="PTHR47338:SF10">
    <property type="entry name" value="TRANSCRIPTION FACTOR DOMAIN-CONTAINING PROTEIN-RELATED"/>
    <property type="match status" value="1"/>
</dbReference>
<organism evidence="8 9">
    <name type="scientific">Trichocladium antarcticum</name>
    <dbReference type="NCBI Taxonomy" id="1450529"/>
    <lineage>
        <taxon>Eukaryota</taxon>
        <taxon>Fungi</taxon>
        <taxon>Dikarya</taxon>
        <taxon>Ascomycota</taxon>
        <taxon>Pezizomycotina</taxon>
        <taxon>Sordariomycetes</taxon>
        <taxon>Sordariomycetidae</taxon>
        <taxon>Sordariales</taxon>
        <taxon>Chaetomiaceae</taxon>
        <taxon>Trichocladium</taxon>
    </lineage>
</organism>